<name>A0ABV8PTF7_9BACT</name>
<evidence type="ECO:0000256" key="2">
    <source>
        <dbReference type="ARBA" id="ARBA00023136"/>
    </source>
</evidence>
<protein>
    <submittedName>
        <fullName evidence="5">TonB-dependent receptor domain-containing protein</fullName>
    </submittedName>
</protein>
<dbReference type="InterPro" id="IPR037066">
    <property type="entry name" value="Plug_dom_sf"/>
</dbReference>
<keyword evidence="5" id="KW-0675">Receptor</keyword>
<dbReference type="Gene3D" id="2.170.130.10">
    <property type="entry name" value="TonB-dependent receptor, plug domain"/>
    <property type="match status" value="1"/>
</dbReference>
<evidence type="ECO:0000313" key="5">
    <source>
        <dbReference type="EMBL" id="MFC4230371.1"/>
    </source>
</evidence>
<dbReference type="Gene3D" id="2.40.170.20">
    <property type="entry name" value="TonB-dependent receptor, beta-barrel domain"/>
    <property type="match status" value="1"/>
</dbReference>
<comment type="caution">
    <text evidence="5">The sequence shown here is derived from an EMBL/GenBank/DDBJ whole genome shotgun (WGS) entry which is preliminary data.</text>
</comment>
<dbReference type="Pfam" id="PF13620">
    <property type="entry name" value="CarboxypepD_reg"/>
    <property type="match status" value="1"/>
</dbReference>
<organism evidence="5 6">
    <name type="scientific">Parasediminibacterium paludis</name>
    <dbReference type="NCBI Taxonomy" id="908966"/>
    <lineage>
        <taxon>Bacteria</taxon>
        <taxon>Pseudomonadati</taxon>
        <taxon>Bacteroidota</taxon>
        <taxon>Chitinophagia</taxon>
        <taxon>Chitinophagales</taxon>
        <taxon>Chitinophagaceae</taxon>
        <taxon>Parasediminibacterium</taxon>
    </lineage>
</organism>
<dbReference type="RefSeq" id="WP_379011483.1">
    <property type="nucleotide sequence ID" value="NZ_JBHSDC010000002.1"/>
</dbReference>
<dbReference type="PANTHER" id="PTHR40980">
    <property type="entry name" value="PLUG DOMAIN-CONTAINING PROTEIN"/>
    <property type="match status" value="1"/>
</dbReference>
<dbReference type="Pfam" id="PF14905">
    <property type="entry name" value="OMP_b-brl_3"/>
    <property type="match status" value="1"/>
</dbReference>
<dbReference type="SUPFAM" id="SSF49464">
    <property type="entry name" value="Carboxypeptidase regulatory domain-like"/>
    <property type="match status" value="1"/>
</dbReference>
<comment type="subcellular location">
    <subcellularLocation>
        <location evidence="1">Cell outer membrane</location>
    </subcellularLocation>
</comment>
<dbReference type="InterPro" id="IPR008969">
    <property type="entry name" value="CarboxyPept-like_regulatory"/>
</dbReference>
<gene>
    <name evidence="5" type="ORF">ACFOW1_00610</name>
</gene>
<evidence type="ECO:0000259" key="4">
    <source>
        <dbReference type="Pfam" id="PF14905"/>
    </source>
</evidence>
<dbReference type="Gene3D" id="2.60.40.1120">
    <property type="entry name" value="Carboxypeptidase-like, regulatory domain"/>
    <property type="match status" value="1"/>
</dbReference>
<dbReference type="Proteomes" id="UP001595906">
    <property type="component" value="Unassembled WGS sequence"/>
</dbReference>
<keyword evidence="2" id="KW-0472">Membrane</keyword>
<reference evidence="6" key="1">
    <citation type="journal article" date="2019" name="Int. J. Syst. Evol. Microbiol.">
        <title>The Global Catalogue of Microorganisms (GCM) 10K type strain sequencing project: providing services to taxonomists for standard genome sequencing and annotation.</title>
        <authorList>
            <consortium name="The Broad Institute Genomics Platform"/>
            <consortium name="The Broad Institute Genome Sequencing Center for Infectious Disease"/>
            <person name="Wu L."/>
            <person name="Ma J."/>
        </authorList>
    </citation>
    <scope>NUCLEOTIDE SEQUENCE [LARGE SCALE GENOMIC DNA]</scope>
    <source>
        <strain evidence="6">CECT 8010</strain>
    </source>
</reference>
<keyword evidence="3" id="KW-0998">Cell outer membrane</keyword>
<dbReference type="EMBL" id="JBHSDC010000002">
    <property type="protein sequence ID" value="MFC4230371.1"/>
    <property type="molecule type" value="Genomic_DNA"/>
</dbReference>
<feature type="domain" description="Outer membrane protein beta-barrel" evidence="4">
    <location>
        <begin position="365"/>
        <end position="771"/>
    </location>
</feature>
<evidence type="ECO:0000313" key="6">
    <source>
        <dbReference type="Proteomes" id="UP001595906"/>
    </source>
</evidence>
<dbReference type="PANTHER" id="PTHR40980:SF4">
    <property type="entry name" value="TONB-DEPENDENT RECEPTOR-LIKE BETA-BARREL DOMAIN-CONTAINING PROTEIN"/>
    <property type="match status" value="1"/>
</dbReference>
<dbReference type="InterPro" id="IPR036942">
    <property type="entry name" value="Beta-barrel_TonB_sf"/>
</dbReference>
<dbReference type="SUPFAM" id="SSF56935">
    <property type="entry name" value="Porins"/>
    <property type="match status" value="1"/>
</dbReference>
<accession>A0ABV8PTF7</accession>
<sequence length="795" mass="88857">MRLFIVLAIIQMTFFIASAQTIKGTILNNKKEPIVNATVSLLNTKDSSLIKTSISDINGQFIVTLASEKPVIVYVSAISYQTQYKLVTDSTNILFILNALPSQLQTVVVSSKKPIIDVKPDKIVFNVENAINSVGSTGFDLLRKSPGVEIDNNDNISLLGSGVAIYIDGKPSPLTGKELADFLRSVQSVNVEAIELIKNPSAKYDAAGTGGIINIKLKKNKNYGANGNINLGYGIGIFGKYNTALNLNYRNKSVNLFSTYSNTWGNNESYINLYREQADSIYNQKSTNDSRYKGQNIKAGIDYFINQKNTIGFLATVFSDDEIGKNNAITPISNLTSKIPSRTLIANNSSSDNKLNSNFNINHHYTDTTGRELNTDIDYGIFSGNNNTLQPNQYVTPDLQTILQEKDYNIATKRTINLFTVKSDYEQNFKGGKLGFGIKTALVTTKNSFNFSNIINGQSIIDNNLSNNFTLTENINAAYINYQKKLKKWDVQLGLRAEQTNTNGKLASTSIVQNSNVKRSYLDFFPSFGTSFQVTQNNSLSLNYSRRINRPGYQSLNPFESKLDELSYQKGNPFLQPEYTNSFSLTHTYKYTLNTTISYSKTYDFSAEITDTTEGNKNYIQQRNAGTQQNISLNISYPFTIIKGWNVYANISASRLINKVNLGVGKVSDIAVNSYSIYNQHTISLPNKYTIEVSGFYNSPSIWGGTFLNKAFWGIDAGVQKRFWQDKATLKLTISDIFKSMHWQGTSNFSGLYMDASGGWESRQLKLNMSYRFGRTEIKKQRERTTGSADESKRL</sequence>
<dbReference type="InterPro" id="IPR041700">
    <property type="entry name" value="OMP_b-brl_3"/>
</dbReference>
<proteinExistence type="predicted"/>
<evidence type="ECO:0000256" key="3">
    <source>
        <dbReference type="ARBA" id="ARBA00023237"/>
    </source>
</evidence>
<keyword evidence="6" id="KW-1185">Reference proteome</keyword>
<evidence type="ECO:0000256" key="1">
    <source>
        <dbReference type="ARBA" id="ARBA00004442"/>
    </source>
</evidence>